<name>A0A2G5T370_9PELO</name>
<feature type="domain" description="MULE transposase" evidence="1">
    <location>
        <begin position="202"/>
        <end position="292"/>
    </location>
</feature>
<reference evidence="3" key="1">
    <citation type="submission" date="2017-10" db="EMBL/GenBank/DDBJ databases">
        <title>Rapid genome shrinkage in a self-fertile nematode reveals novel sperm competition proteins.</title>
        <authorList>
            <person name="Yin D."/>
            <person name="Schwarz E.M."/>
            <person name="Thomas C.G."/>
            <person name="Felde R.L."/>
            <person name="Korf I.F."/>
            <person name="Cutter A.D."/>
            <person name="Schartner C.M."/>
            <person name="Ralston E.J."/>
            <person name="Meyer B.J."/>
            <person name="Haag E.S."/>
        </authorList>
    </citation>
    <scope>NUCLEOTIDE SEQUENCE [LARGE SCALE GENOMIC DNA]</scope>
    <source>
        <strain evidence="3">JU1422</strain>
    </source>
</reference>
<evidence type="ECO:0000313" key="3">
    <source>
        <dbReference type="Proteomes" id="UP000230233"/>
    </source>
</evidence>
<proteinExistence type="predicted"/>
<dbReference type="EMBL" id="PDUG01000006">
    <property type="protein sequence ID" value="PIC21672.1"/>
    <property type="molecule type" value="Genomic_DNA"/>
</dbReference>
<dbReference type="OrthoDB" id="5848850at2759"/>
<keyword evidence="3" id="KW-1185">Reference proteome</keyword>
<gene>
    <name evidence="2" type="primary">Cnig_chr_X.g26428</name>
    <name evidence="2" type="ORF">B9Z55_026428</name>
</gene>
<dbReference type="PANTHER" id="PTHR47160:SF8">
    <property type="entry name" value="MULE TRANSPOSASE DOMAIN-CONTAINING PROTEIN"/>
    <property type="match status" value="1"/>
</dbReference>
<evidence type="ECO:0000259" key="1">
    <source>
        <dbReference type="Pfam" id="PF10551"/>
    </source>
</evidence>
<dbReference type="Pfam" id="PF10551">
    <property type="entry name" value="MULE"/>
    <property type="match status" value="1"/>
</dbReference>
<sequence length="488" mass="55031">MPKRNLRPIYPHLGFMIRTNKVLANGVELLYCSERQTSIGCTAKGHRDDNGVITLLKPHTGHVENDGLVEAKQARLELKELASSTKLPPRDVLHETRMKYGAAALVMAGSSSSLERYIGRARQGDRCLDTEAVDAAKPIFQGKMCLDNGKLAFFGQSKNSLFEDQEPFLLFDDTLTQTGGRHAAFGNKLSLEVLESSEIFLTDGTFSVAQAPFVQLWVLHAKFDDATIPVVNVLMSSRSNADYSFVLEKLKAMMPNWNPSDFFGDLELGQSKAVSDAFPGIRTNYCYFHLLQAWYRRMKKHNLGTLTTHGNQLYQFWSLLRCLPYADPAKVEQDFDLLVGRMPTPLTPDMTNFVNYLRRYYVGPRPSLMFPPSSWNVSDRTIRNLPRTTNSVEAHHRNLERCVRDTNGRTTPLLSELLKCLRQEASKLKFDKEALDVDPTYKISSRRKLKDISKDKRILAVVQNTSATGAPLTGLAYLKAIRAAKKYI</sequence>
<evidence type="ECO:0000313" key="2">
    <source>
        <dbReference type="EMBL" id="PIC21672.1"/>
    </source>
</evidence>
<dbReference type="InterPro" id="IPR018289">
    <property type="entry name" value="MULE_transposase_dom"/>
</dbReference>
<dbReference type="Proteomes" id="UP000230233">
    <property type="component" value="Chromosome X"/>
</dbReference>
<comment type="caution">
    <text evidence="2">The sequence shown here is derived from an EMBL/GenBank/DDBJ whole genome shotgun (WGS) entry which is preliminary data.</text>
</comment>
<organism evidence="2 3">
    <name type="scientific">Caenorhabditis nigoni</name>
    <dbReference type="NCBI Taxonomy" id="1611254"/>
    <lineage>
        <taxon>Eukaryota</taxon>
        <taxon>Metazoa</taxon>
        <taxon>Ecdysozoa</taxon>
        <taxon>Nematoda</taxon>
        <taxon>Chromadorea</taxon>
        <taxon>Rhabditida</taxon>
        <taxon>Rhabditina</taxon>
        <taxon>Rhabditomorpha</taxon>
        <taxon>Rhabditoidea</taxon>
        <taxon>Rhabditidae</taxon>
        <taxon>Peloderinae</taxon>
        <taxon>Caenorhabditis</taxon>
    </lineage>
</organism>
<dbReference type="AlphaFoldDB" id="A0A2G5T370"/>
<protein>
    <recommendedName>
        <fullName evidence="1">MULE transposase domain-containing protein</fullName>
    </recommendedName>
</protein>
<dbReference type="PANTHER" id="PTHR47160">
    <property type="entry name" value="PUTATIVE-RELATED"/>
    <property type="match status" value="1"/>
</dbReference>
<dbReference type="STRING" id="1611254.A0A2G5T370"/>
<accession>A0A2G5T370</accession>